<organism evidence="2 3">
    <name type="scientific">Agathobaculum hominis</name>
    <dbReference type="NCBI Taxonomy" id="2763014"/>
    <lineage>
        <taxon>Bacteria</taxon>
        <taxon>Bacillati</taxon>
        <taxon>Bacillota</taxon>
        <taxon>Clostridia</taxon>
        <taxon>Eubacteriales</taxon>
        <taxon>Butyricicoccaceae</taxon>
        <taxon>Agathobaculum</taxon>
    </lineage>
</organism>
<comment type="caution">
    <text evidence="2">The sequence shown here is derived from an EMBL/GenBank/DDBJ whole genome shotgun (WGS) entry which is preliminary data.</text>
</comment>
<dbReference type="Gene3D" id="3.40.50.300">
    <property type="entry name" value="P-loop containing nucleotide triphosphate hydrolases"/>
    <property type="match status" value="1"/>
</dbReference>
<protein>
    <recommendedName>
        <fullName evidence="1">Phosphoribulokinase/uridine kinase domain-containing protein</fullName>
    </recommendedName>
</protein>
<proteinExistence type="predicted"/>
<accession>A0ABR7GJL6</accession>
<gene>
    <name evidence="2" type="ORF">H8S02_00760</name>
</gene>
<dbReference type="InterPro" id="IPR027417">
    <property type="entry name" value="P-loop_NTPase"/>
</dbReference>
<dbReference type="SUPFAM" id="SSF52540">
    <property type="entry name" value="P-loop containing nucleoside triphosphate hydrolases"/>
    <property type="match status" value="1"/>
</dbReference>
<name>A0ABR7GJL6_9FIRM</name>
<dbReference type="Proteomes" id="UP000641741">
    <property type="component" value="Unassembled WGS sequence"/>
</dbReference>
<evidence type="ECO:0000313" key="2">
    <source>
        <dbReference type="EMBL" id="MBC5694489.1"/>
    </source>
</evidence>
<dbReference type="RefSeq" id="WP_118723250.1">
    <property type="nucleotide sequence ID" value="NZ_JACOPK010000001.1"/>
</dbReference>
<dbReference type="InterPro" id="IPR006083">
    <property type="entry name" value="PRK/URK"/>
</dbReference>
<dbReference type="PANTHER" id="PTHR10285">
    <property type="entry name" value="URIDINE KINASE"/>
    <property type="match status" value="1"/>
</dbReference>
<keyword evidence="3" id="KW-1185">Reference proteome</keyword>
<feature type="domain" description="Phosphoribulokinase/uridine kinase" evidence="1">
    <location>
        <begin position="49"/>
        <end position="164"/>
    </location>
</feature>
<reference evidence="2 3" key="1">
    <citation type="submission" date="2020-08" db="EMBL/GenBank/DDBJ databases">
        <title>Genome public.</title>
        <authorList>
            <person name="Liu C."/>
            <person name="Sun Q."/>
        </authorList>
    </citation>
    <scope>NUCLEOTIDE SEQUENCE [LARGE SCALE GENOMIC DNA]</scope>
    <source>
        <strain evidence="2 3">M2</strain>
    </source>
</reference>
<dbReference type="EMBL" id="JACOPK010000001">
    <property type="protein sequence ID" value="MBC5694489.1"/>
    <property type="molecule type" value="Genomic_DNA"/>
</dbReference>
<sequence length="307" mass="34961">MSEYTVKYINRRARTDAAGFIRDCEEHYHRQIHMAADEIVRNREHCPIVLINGPSSSGKTTTNDRIARIVELAGVHANMLSMDDYYRTAADYEQPMDDENGVPDLESPECMDLARLSDDLARLVAGEEVSVPRFDFETRTSIPHDRTVRLGRDEVIMIEGIHSFNPVIMGDLANRATSIYLSVASALVPPKGPRLEPYMLRFLRRAMRDSLFRSSPVEATLRQWNSVRRGERLYISPYRGQANLTIDTFLPYEVNILMPRLTSVLREHRDALEHAGLAPIDDILGTITPIEWQGRIPEDSVLHEFIG</sequence>
<dbReference type="Pfam" id="PF00485">
    <property type="entry name" value="PRK"/>
    <property type="match status" value="1"/>
</dbReference>
<evidence type="ECO:0000313" key="3">
    <source>
        <dbReference type="Proteomes" id="UP000641741"/>
    </source>
</evidence>
<evidence type="ECO:0000259" key="1">
    <source>
        <dbReference type="Pfam" id="PF00485"/>
    </source>
</evidence>